<comment type="caution">
    <text evidence="1">The sequence shown here is derived from an EMBL/GenBank/DDBJ whole genome shotgun (WGS) entry which is preliminary data.</text>
</comment>
<proteinExistence type="predicted"/>
<keyword evidence="1" id="KW-0614">Plasmid</keyword>
<dbReference type="Proteomes" id="UP001469089">
    <property type="component" value="Unassembled WGS sequence"/>
</dbReference>
<dbReference type="EMBL" id="JAOALG010000003">
    <property type="protein sequence ID" value="MEQ5844426.1"/>
    <property type="molecule type" value="Genomic_DNA"/>
</dbReference>
<accession>A0ABV1M050</accession>
<evidence type="ECO:0000313" key="1">
    <source>
        <dbReference type="EMBL" id="MEQ5844426.1"/>
    </source>
</evidence>
<keyword evidence="2" id="KW-1185">Reference proteome</keyword>
<protein>
    <submittedName>
        <fullName evidence="1">Uncharacterized protein</fullName>
    </submittedName>
</protein>
<gene>
    <name evidence="1" type="ORF">N0A02_33770</name>
</gene>
<organism evidence="1 2">
    <name type="scientific">Paraburkholderia acidicola</name>
    <dbReference type="NCBI Taxonomy" id="1912599"/>
    <lineage>
        <taxon>Bacteria</taxon>
        <taxon>Pseudomonadati</taxon>
        <taxon>Pseudomonadota</taxon>
        <taxon>Betaproteobacteria</taxon>
        <taxon>Burkholderiales</taxon>
        <taxon>Burkholderiaceae</taxon>
        <taxon>Paraburkholderia</taxon>
    </lineage>
</organism>
<evidence type="ECO:0000313" key="2">
    <source>
        <dbReference type="Proteomes" id="UP001469089"/>
    </source>
</evidence>
<dbReference type="RefSeq" id="WP_349546023.1">
    <property type="nucleotide sequence ID" value="NZ_JAOALG010000003.1"/>
</dbReference>
<name>A0ABV1M050_9BURK</name>
<reference evidence="1 2" key="1">
    <citation type="journal article" date="2024" name="Chem. Sci.">
        <title>Discovery of a lagriamide polyketide by integrated genome mining, isotopic labeling, and untargeted metabolomics.</title>
        <authorList>
            <person name="Fergusson C.H."/>
            <person name="Saulog J."/>
            <person name="Paulo B.S."/>
            <person name="Wilson D.M."/>
            <person name="Liu D.Y."/>
            <person name="Morehouse N.J."/>
            <person name="Waterworth S."/>
            <person name="Barkei J."/>
            <person name="Gray C.A."/>
            <person name="Kwan J.C."/>
            <person name="Eustaquio A.S."/>
            <person name="Linington R.G."/>
        </authorList>
    </citation>
    <scope>NUCLEOTIDE SEQUENCE [LARGE SCALE GENOMIC DNA]</scope>
    <source>
        <strain evidence="1 2">RL17-338-BIF-B</strain>
    </source>
</reference>
<geneLocation type="plasmid" evidence="1">
    <name>pl1</name>
</geneLocation>
<sequence length="124" mass="13513">MNRLSVSPPIKYEARLSERMISFANTAIVTLPARAPDIAVIPEKTEGTMLHDEAAASALVDQLVTYAEVSVTPTQHNAAVEILRSLPDDDSSVARFVDHCASDDSLTELADALRKRLDGPWKLL</sequence>